<dbReference type="Pfam" id="PF00106">
    <property type="entry name" value="adh_short"/>
    <property type="match status" value="1"/>
</dbReference>
<evidence type="ECO:0000256" key="1">
    <source>
        <dbReference type="ARBA" id="ARBA00006484"/>
    </source>
</evidence>
<comment type="caution">
    <text evidence="3">The sequence shown here is derived from an EMBL/GenBank/DDBJ whole genome shotgun (WGS) entry which is preliminary data.</text>
</comment>
<dbReference type="EMBL" id="JAXOVC010000005">
    <property type="protein sequence ID" value="KAK4501488.1"/>
    <property type="molecule type" value="Genomic_DNA"/>
</dbReference>
<dbReference type="PANTHER" id="PTHR43180">
    <property type="entry name" value="3-OXOACYL-(ACYL-CARRIER-PROTEIN) REDUCTASE (AFU_ORTHOLOGUE AFUA_6G11210)"/>
    <property type="match status" value="1"/>
</dbReference>
<keyword evidence="2" id="KW-0560">Oxidoreductase</keyword>
<evidence type="ECO:0000256" key="2">
    <source>
        <dbReference type="ARBA" id="ARBA00023002"/>
    </source>
</evidence>
<keyword evidence="4" id="KW-1185">Reference proteome</keyword>
<dbReference type="SUPFAM" id="SSF51735">
    <property type="entry name" value="NAD(P)-binding Rossmann-fold domains"/>
    <property type="match status" value="1"/>
</dbReference>
<protein>
    <submittedName>
        <fullName evidence="3">Uncharacterized protein</fullName>
    </submittedName>
</protein>
<dbReference type="Proteomes" id="UP001305779">
    <property type="component" value="Unassembled WGS sequence"/>
</dbReference>
<reference evidence="3 4" key="1">
    <citation type="journal article" date="2023" name="G3 (Bethesda)">
        <title>A chromosome-level genome assembly of Zasmidium syzygii isolated from banana leaves.</title>
        <authorList>
            <person name="van Westerhoven A.C."/>
            <person name="Mehrabi R."/>
            <person name="Talebi R."/>
            <person name="Steentjes M.B.F."/>
            <person name="Corcolon B."/>
            <person name="Chong P.A."/>
            <person name="Kema G.H.J."/>
            <person name="Seidl M.F."/>
        </authorList>
    </citation>
    <scope>NUCLEOTIDE SEQUENCE [LARGE SCALE GENOMIC DNA]</scope>
    <source>
        <strain evidence="3 4">P124</strain>
    </source>
</reference>
<accession>A0ABR0EL20</accession>
<gene>
    <name evidence="3" type="ORF">PRZ48_007297</name>
</gene>
<dbReference type="PANTHER" id="PTHR43180:SF11">
    <property type="entry name" value="NAD(P)-BINDING PROTEIN"/>
    <property type="match status" value="1"/>
</dbReference>
<evidence type="ECO:0000313" key="3">
    <source>
        <dbReference type="EMBL" id="KAK4501488.1"/>
    </source>
</evidence>
<dbReference type="Gene3D" id="3.40.50.720">
    <property type="entry name" value="NAD(P)-binding Rossmann-like Domain"/>
    <property type="match status" value="1"/>
</dbReference>
<dbReference type="InterPro" id="IPR036291">
    <property type="entry name" value="NAD(P)-bd_dom_sf"/>
</dbReference>
<dbReference type="InterPro" id="IPR002347">
    <property type="entry name" value="SDR_fam"/>
</dbReference>
<name>A0ABR0EL20_ZASCE</name>
<organism evidence="3 4">
    <name type="scientific">Zasmidium cellare</name>
    <name type="common">Wine cellar mold</name>
    <name type="synonym">Racodium cellare</name>
    <dbReference type="NCBI Taxonomy" id="395010"/>
    <lineage>
        <taxon>Eukaryota</taxon>
        <taxon>Fungi</taxon>
        <taxon>Dikarya</taxon>
        <taxon>Ascomycota</taxon>
        <taxon>Pezizomycotina</taxon>
        <taxon>Dothideomycetes</taxon>
        <taxon>Dothideomycetidae</taxon>
        <taxon>Mycosphaerellales</taxon>
        <taxon>Mycosphaerellaceae</taxon>
        <taxon>Zasmidium</taxon>
    </lineage>
</organism>
<evidence type="ECO:0000313" key="4">
    <source>
        <dbReference type="Proteomes" id="UP001305779"/>
    </source>
</evidence>
<comment type="similarity">
    <text evidence="1">Belongs to the short-chain dehydrogenases/reductases (SDR) family.</text>
</comment>
<dbReference type="PRINTS" id="PR00081">
    <property type="entry name" value="GDHRDH"/>
</dbReference>
<sequence>MSQFFVQDADLAPLKDKVVIVTGGSSGIGLATTQVLLDNGAYVFVGDMNPVPISHQNLTFQQTNVTIWTDLLSLFKLAKETHSRIDHVFSNAGISGRTNYLDESFDESTGELKEPTKLVYDINLHGMINTSYLALHHMRHQSPPGGSIVCTASGSSFQRFGVSDYTTAKHGVLGWMRGVLPNILSENVPVRINCIGPSWTITGLVPQEIVDRAGVEWQPAEVVGRQVAYLMADAGRNGQFIYSSGGRHYEIEESVLLPAARKACGVAEVVVNEQEAFEKLKHLADEVGFNESRKASV</sequence>
<proteinExistence type="inferred from homology"/>